<keyword evidence="1" id="KW-0694">RNA-binding</keyword>
<dbReference type="Pfam" id="PF00076">
    <property type="entry name" value="RRM_1"/>
    <property type="match status" value="1"/>
</dbReference>
<dbReference type="STRING" id="10195.A0A3M7R5B9"/>
<dbReference type="InterPro" id="IPR012677">
    <property type="entry name" value="Nucleotide-bd_a/b_plait_sf"/>
</dbReference>
<evidence type="ECO:0000313" key="4">
    <source>
        <dbReference type="Proteomes" id="UP000276133"/>
    </source>
</evidence>
<dbReference type="AlphaFoldDB" id="A0A3M7R5B9"/>
<dbReference type="InterPro" id="IPR035979">
    <property type="entry name" value="RBD_domain_sf"/>
</dbReference>
<dbReference type="SMART" id="SM00360">
    <property type="entry name" value="RRM"/>
    <property type="match status" value="1"/>
</dbReference>
<reference evidence="3 4" key="1">
    <citation type="journal article" date="2018" name="Sci. Rep.">
        <title>Genomic signatures of local adaptation to the degree of environmental predictability in rotifers.</title>
        <authorList>
            <person name="Franch-Gras L."/>
            <person name="Hahn C."/>
            <person name="Garcia-Roger E.M."/>
            <person name="Carmona M.J."/>
            <person name="Serra M."/>
            <person name="Gomez A."/>
        </authorList>
    </citation>
    <scope>NUCLEOTIDE SEQUENCE [LARGE SCALE GENOMIC DNA]</scope>
    <source>
        <strain evidence="3">HYR1</strain>
    </source>
</reference>
<organism evidence="3 4">
    <name type="scientific">Brachionus plicatilis</name>
    <name type="common">Marine rotifer</name>
    <name type="synonym">Brachionus muelleri</name>
    <dbReference type="NCBI Taxonomy" id="10195"/>
    <lineage>
        <taxon>Eukaryota</taxon>
        <taxon>Metazoa</taxon>
        <taxon>Spiralia</taxon>
        <taxon>Gnathifera</taxon>
        <taxon>Rotifera</taxon>
        <taxon>Eurotatoria</taxon>
        <taxon>Monogononta</taxon>
        <taxon>Pseudotrocha</taxon>
        <taxon>Ploima</taxon>
        <taxon>Brachionidae</taxon>
        <taxon>Brachionus</taxon>
    </lineage>
</organism>
<dbReference type="Proteomes" id="UP000276133">
    <property type="component" value="Unassembled WGS sequence"/>
</dbReference>
<dbReference type="PROSITE" id="PS50102">
    <property type="entry name" value="RRM"/>
    <property type="match status" value="1"/>
</dbReference>
<protein>
    <submittedName>
        <fullName evidence="3">Serine arginine-rich splicing factor 12</fullName>
    </submittedName>
</protein>
<proteinExistence type="predicted"/>
<dbReference type="Gene3D" id="3.30.70.330">
    <property type="match status" value="1"/>
</dbReference>
<name>A0A3M7R5B9_BRAPC</name>
<evidence type="ECO:0000256" key="1">
    <source>
        <dbReference type="PROSITE-ProRule" id="PRU00176"/>
    </source>
</evidence>
<sequence length="125" mass="14824">MISYQSKYTSTLCVRNLAQNVTREDLENEFGRFGNIVDIMIPVDFHTRKPKGYCFIEFEDFYQAEDAFYSLHLSTFFGEKIEIDYAKSDWKREIQIREQLQFLKESCNINEQKIKCIHALNMSGI</sequence>
<evidence type="ECO:0000313" key="3">
    <source>
        <dbReference type="EMBL" id="RNA18803.1"/>
    </source>
</evidence>
<accession>A0A3M7R5B9</accession>
<dbReference type="SUPFAM" id="SSF54928">
    <property type="entry name" value="RNA-binding domain, RBD"/>
    <property type="match status" value="1"/>
</dbReference>
<dbReference type="EMBL" id="REGN01004167">
    <property type="protein sequence ID" value="RNA18803.1"/>
    <property type="molecule type" value="Genomic_DNA"/>
</dbReference>
<dbReference type="InterPro" id="IPR050441">
    <property type="entry name" value="RBM"/>
</dbReference>
<feature type="domain" description="RRM" evidence="2">
    <location>
        <begin position="10"/>
        <end position="88"/>
    </location>
</feature>
<keyword evidence="4" id="KW-1185">Reference proteome</keyword>
<evidence type="ECO:0000259" key="2">
    <source>
        <dbReference type="PROSITE" id="PS50102"/>
    </source>
</evidence>
<dbReference type="InterPro" id="IPR000504">
    <property type="entry name" value="RRM_dom"/>
</dbReference>
<gene>
    <name evidence="3" type="ORF">BpHYR1_009414</name>
</gene>
<dbReference type="GO" id="GO:0003723">
    <property type="term" value="F:RNA binding"/>
    <property type="evidence" value="ECO:0007669"/>
    <property type="project" value="UniProtKB-UniRule"/>
</dbReference>
<comment type="caution">
    <text evidence="3">The sequence shown here is derived from an EMBL/GenBank/DDBJ whole genome shotgun (WGS) entry which is preliminary data.</text>
</comment>
<dbReference type="PANTHER" id="PTHR48034">
    <property type="entry name" value="TRANSFORMER-2 SEX-DETERMINING PROTEIN-RELATED"/>
    <property type="match status" value="1"/>
</dbReference>
<dbReference type="OrthoDB" id="439808at2759"/>